<gene>
    <name evidence="1" type="ORF">GCM10007916_35410</name>
</gene>
<dbReference type="NCBIfam" id="TIGR03011">
    <property type="entry name" value="sulf_tusB_dsrH"/>
    <property type="match status" value="1"/>
</dbReference>
<dbReference type="PANTHER" id="PTHR37526">
    <property type="entry name" value="PROTEIN TUSB"/>
    <property type="match status" value="1"/>
</dbReference>
<sequence length="97" mass="10760">MSILHTINRSPFQTHALQQCLALMSEQDDLLLIEDAVIAAQAKHTLFKQLTELAGQGRLMVLTPDLEARGIKNVIGQACSYIGFVELVAKHKSQMAW</sequence>
<dbReference type="Pfam" id="PF04077">
    <property type="entry name" value="DsrH"/>
    <property type="match status" value="1"/>
</dbReference>
<reference evidence="2" key="1">
    <citation type="journal article" date="2019" name="Int. J. Syst. Evol. Microbiol.">
        <title>The Global Catalogue of Microorganisms (GCM) 10K type strain sequencing project: providing services to taxonomists for standard genome sequencing and annotation.</title>
        <authorList>
            <consortium name="The Broad Institute Genomics Platform"/>
            <consortium name="The Broad Institute Genome Sequencing Center for Infectious Disease"/>
            <person name="Wu L."/>
            <person name="Ma J."/>
        </authorList>
    </citation>
    <scope>NUCLEOTIDE SEQUENCE [LARGE SCALE GENOMIC DNA]</scope>
    <source>
        <strain evidence="2">NBRC 103166</strain>
    </source>
</reference>
<comment type="caution">
    <text evidence="1">The sequence shown here is derived from an EMBL/GenBank/DDBJ whole genome shotgun (WGS) entry which is preliminary data.</text>
</comment>
<dbReference type="PANTHER" id="PTHR37526:SF1">
    <property type="entry name" value="PROTEIN TUSB"/>
    <property type="match status" value="1"/>
</dbReference>
<protein>
    <submittedName>
        <fullName evidence="1">Sulfurtransferase TusB</fullName>
    </submittedName>
</protein>
<evidence type="ECO:0000313" key="1">
    <source>
        <dbReference type="EMBL" id="GLS92469.1"/>
    </source>
</evidence>
<organism evidence="1 2">
    <name type="scientific">Psychromonas marina</name>
    <dbReference type="NCBI Taxonomy" id="88364"/>
    <lineage>
        <taxon>Bacteria</taxon>
        <taxon>Pseudomonadati</taxon>
        <taxon>Pseudomonadota</taxon>
        <taxon>Gammaproteobacteria</taxon>
        <taxon>Alteromonadales</taxon>
        <taxon>Psychromonadaceae</taxon>
        <taxon>Psychromonas</taxon>
    </lineage>
</organism>
<evidence type="ECO:0000313" key="2">
    <source>
        <dbReference type="Proteomes" id="UP001157353"/>
    </source>
</evidence>
<dbReference type="InterPro" id="IPR027396">
    <property type="entry name" value="DsrEFH-like"/>
</dbReference>
<dbReference type="Gene3D" id="3.40.1260.10">
    <property type="entry name" value="DsrEFH-like"/>
    <property type="match status" value="1"/>
</dbReference>
<dbReference type="SUPFAM" id="SSF75169">
    <property type="entry name" value="DsrEFH-like"/>
    <property type="match status" value="1"/>
</dbReference>
<dbReference type="InterPro" id="IPR007215">
    <property type="entry name" value="Sulphur_relay_TusB/DsrH"/>
</dbReference>
<dbReference type="EMBL" id="BSPQ01000025">
    <property type="protein sequence ID" value="GLS92469.1"/>
    <property type="molecule type" value="Genomic_DNA"/>
</dbReference>
<dbReference type="Proteomes" id="UP001157353">
    <property type="component" value="Unassembled WGS sequence"/>
</dbReference>
<dbReference type="RefSeq" id="WP_284205573.1">
    <property type="nucleotide sequence ID" value="NZ_BSPQ01000025.1"/>
</dbReference>
<keyword evidence="2" id="KW-1185">Reference proteome</keyword>
<proteinExistence type="predicted"/>
<name>A0ABQ6E5E5_9GAMM</name>
<accession>A0ABQ6E5E5</accession>